<protein>
    <recommendedName>
        <fullName evidence="3">LisH domain-containing protein</fullName>
    </recommendedName>
</protein>
<organism evidence="1 2">
    <name type="scientific">Tritrichomonas musculus</name>
    <dbReference type="NCBI Taxonomy" id="1915356"/>
    <lineage>
        <taxon>Eukaryota</taxon>
        <taxon>Metamonada</taxon>
        <taxon>Parabasalia</taxon>
        <taxon>Tritrichomonadida</taxon>
        <taxon>Tritrichomonadidae</taxon>
        <taxon>Tritrichomonas</taxon>
    </lineage>
</organism>
<evidence type="ECO:0000313" key="2">
    <source>
        <dbReference type="Proteomes" id="UP001470230"/>
    </source>
</evidence>
<keyword evidence="2" id="KW-1185">Reference proteome</keyword>
<accession>A0ABR2KV79</accession>
<name>A0ABR2KV79_9EUKA</name>
<reference evidence="1 2" key="1">
    <citation type="submission" date="2024-04" db="EMBL/GenBank/DDBJ databases">
        <title>Tritrichomonas musculus Genome.</title>
        <authorList>
            <person name="Alves-Ferreira E."/>
            <person name="Grigg M."/>
            <person name="Lorenzi H."/>
            <person name="Galac M."/>
        </authorList>
    </citation>
    <scope>NUCLEOTIDE SEQUENCE [LARGE SCALE GENOMIC DNA]</scope>
    <source>
        <strain evidence="1 2">EAF2021</strain>
    </source>
</reference>
<evidence type="ECO:0008006" key="3">
    <source>
        <dbReference type="Google" id="ProtNLM"/>
    </source>
</evidence>
<comment type="caution">
    <text evidence="1">The sequence shown here is derived from an EMBL/GenBank/DDBJ whole genome shotgun (WGS) entry which is preliminary data.</text>
</comment>
<dbReference type="Proteomes" id="UP001470230">
    <property type="component" value="Unassembled WGS sequence"/>
</dbReference>
<proteinExistence type="predicted"/>
<sequence>MNNQEEVLEKFFKTKGYTNYFQADFFLKLANAIQEKNQSKNLKKTFPKPRKDNSSEFQCAFSLIHNYLEKNEMELTMQYLNSNVGDIHPTKIEELNEQLSLEDNRDPLKELIHDYKAKHLLDPQTVDIKLSKEYLD</sequence>
<dbReference type="EMBL" id="JAPFFF010000003">
    <property type="protein sequence ID" value="KAK8894956.1"/>
    <property type="molecule type" value="Genomic_DNA"/>
</dbReference>
<gene>
    <name evidence="1" type="ORF">M9Y10_023398</name>
</gene>
<evidence type="ECO:0000313" key="1">
    <source>
        <dbReference type="EMBL" id="KAK8894956.1"/>
    </source>
</evidence>